<dbReference type="OrthoDB" id="5244965at2"/>
<dbReference type="STRING" id="1034345.GCA_000236865_00279"/>
<dbReference type="InterPro" id="IPR007393">
    <property type="entry name" value="YlxR_dom"/>
</dbReference>
<name>A0A369L6A5_9ACTN</name>
<dbReference type="InterPro" id="IPR037465">
    <property type="entry name" value="YlxR"/>
</dbReference>
<organism evidence="2 3">
    <name type="scientific">Senegalimassilia anaerobia</name>
    <dbReference type="NCBI Taxonomy" id="1473216"/>
    <lineage>
        <taxon>Bacteria</taxon>
        <taxon>Bacillati</taxon>
        <taxon>Actinomycetota</taxon>
        <taxon>Coriobacteriia</taxon>
        <taxon>Coriobacteriales</taxon>
        <taxon>Coriobacteriaceae</taxon>
        <taxon>Senegalimassilia</taxon>
    </lineage>
</organism>
<evidence type="ECO:0000313" key="3">
    <source>
        <dbReference type="Proteomes" id="UP000253792"/>
    </source>
</evidence>
<sequence>MATATNTGKRQRSCIACGAQADKTGLLRIVRTPAGAVAFDATGRAPGRGAYVCSAECFAAACKRNKLDRALKATLGSDDYDRIAADIAAHARDAREM</sequence>
<accession>A0A369L6A5</accession>
<dbReference type="EMBL" id="PPTP01000010">
    <property type="protein sequence ID" value="RDB54389.1"/>
    <property type="molecule type" value="Genomic_DNA"/>
</dbReference>
<dbReference type="InterPro" id="IPR035931">
    <property type="entry name" value="YlxR-like_sf"/>
</dbReference>
<dbReference type="SUPFAM" id="SSF64376">
    <property type="entry name" value="YlxR-like"/>
    <property type="match status" value="1"/>
</dbReference>
<gene>
    <name evidence="2" type="ORF">C1880_09285</name>
</gene>
<comment type="caution">
    <text evidence="2">The sequence shown here is derived from an EMBL/GenBank/DDBJ whole genome shotgun (WGS) entry which is preliminary data.</text>
</comment>
<dbReference type="NCBIfam" id="NF047356">
    <property type="entry name" value="RNA_bind_RnpM"/>
    <property type="match status" value="1"/>
</dbReference>
<dbReference type="PANTHER" id="PTHR34215:SF1">
    <property type="entry name" value="YLXR DOMAIN-CONTAINING PROTEIN"/>
    <property type="match status" value="1"/>
</dbReference>
<dbReference type="Gene3D" id="3.30.1230.10">
    <property type="entry name" value="YlxR-like"/>
    <property type="match status" value="1"/>
</dbReference>
<evidence type="ECO:0000259" key="1">
    <source>
        <dbReference type="Pfam" id="PF04296"/>
    </source>
</evidence>
<dbReference type="PANTHER" id="PTHR34215">
    <property type="entry name" value="BLL0784 PROTEIN"/>
    <property type="match status" value="1"/>
</dbReference>
<dbReference type="AlphaFoldDB" id="A0A369L6A5"/>
<dbReference type="Proteomes" id="UP000253792">
    <property type="component" value="Unassembled WGS sequence"/>
</dbReference>
<dbReference type="RefSeq" id="WP_114621226.1">
    <property type="nucleotide sequence ID" value="NZ_PPTP01000010.1"/>
</dbReference>
<keyword evidence="3" id="KW-1185">Reference proteome</keyword>
<reference evidence="2 3" key="1">
    <citation type="journal article" date="2018" name="Elife">
        <title>Discovery and characterization of a prevalent human gut bacterial enzyme sufficient for the inactivation of a family of plant toxins.</title>
        <authorList>
            <person name="Koppel N."/>
            <person name="Bisanz J.E."/>
            <person name="Pandelia M.E."/>
            <person name="Turnbaugh P.J."/>
            <person name="Balskus E.P."/>
        </authorList>
    </citation>
    <scope>NUCLEOTIDE SEQUENCE [LARGE SCALE GENOMIC DNA]</scope>
    <source>
        <strain evidence="3">anaerobia AP69FAA</strain>
    </source>
</reference>
<proteinExistence type="predicted"/>
<feature type="domain" description="YlxR" evidence="1">
    <location>
        <begin position="12"/>
        <end position="84"/>
    </location>
</feature>
<protein>
    <submittedName>
        <fullName evidence="2">DUF448 domain-containing protein</fullName>
    </submittedName>
</protein>
<evidence type="ECO:0000313" key="2">
    <source>
        <dbReference type="EMBL" id="RDB54389.1"/>
    </source>
</evidence>
<dbReference type="Pfam" id="PF04296">
    <property type="entry name" value="YlxR"/>
    <property type="match status" value="1"/>
</dbReference>